<gene>
    <name evidence="1" type="ORF">V1477_015290</name>
</gene>
<protein>
    <submittedName>
        <fullName evidence="1">Uncharacterized protein</fullName>
    </submittedName>
</protein>
<evidence type="ECO:0000313" key="1">
    <source>
        <dbReference type="EMBL" id="KAL2733049.1"/>
    </source>
</evidence>
<dbReference type="AlphaFoldDB" id="A0ABD2BKD7"/>
<sequence length="84" mass="9562">MTDITASIKVVKVVKVVEGSGIVEIIGNEVEVSTWNIDRNYGLIRNYEPRLKVTLIPAIFAKRSSLKRKKTLDFHFSRELIAFV</sequence>
<evidence type="ECO:0000313" key="2">
    <source>
        <dbReference type="Proteomes" id="UP001607303"/>
    </source>
</evidence>
<accession>A0ABD2BKD7</accession>
<dbReference type="EMBL" id="JAYRBN010000075">
    <property type="protein sequence ID" value="KAL2733049.1"/>
    <property type="molecule type" value="Genomic_DNA"/>
</dbReference>
<reference evidence="1 2" key="1">
    <citation type="journal article" date="2024" name="Ann. Entomol. Soc. Am.">
        <title>Genomic analyses of the southern and eastern yellowjacket wasps (Hymenoptera: Vespidae) reveal evolutionary signatures of social life.</title>
        <authorList>
            <person name="Catto M.A."/>
            <person name="Caine P.B."/>
            <person name="Orr S.E."/>
            <person name="Hunt B.G."/>
            <person name="Goodisman M.A.D."/>
        </authorList>
    </citation>
    <scope>NUCLEOTIDE SEQUENCE [LARGE SCALE GENOMIC DNA]</scope>
    <source>
        <strain evidence="1">232</strain>
        <tissue evidence="1">Head and thorax</tissue>
    </source>
</reference>
<keyword evidence="2" id="KW-1185">Reference proteome</keyword>
<name>A0ABD2BKD7_VESMC</name>
<dbReference type="Proteomes" id="UP001607303">
    <property type="component" value="Unassembled WGS sequence"/>
</dbReference>
<proteinExistence type="predicted"/>
<comment type="caution">
    <text evidence="1">The sequence shown here is derived from an EMBL/GenBank/DDBJ whole genome shotgun (WGS) entry which is preliminary data.</text>
</comment>
<organism evidence="1 2">
    <name type="scientific">Vespula maculifrons</name>
    <name type="common">Eastern yellow jacket</name>
    <name type="synonym">Wasp</name>
    <dbReference type="NCBI Taxonomy" id="7453"/>
    <lineage>
        <taxon>Eukaryota</taxon>
        <taxon>Metazoa</taxon>
        <taxon>Ecdysozoa</taxon>
        <taxon>Arthropoda</taxon>
        <taxon>Hexapoda</taxon>
        <taxon>Insecta</taxon>
        <taxon>Pterygota</taxon>
        <taxon>Neoptera</taxon>
        <taxon>Endopterygota</taxon>
        <taxon>Hymenoptera</taxon>
        <taxon>Apocrita</taxon>
        <taxon>Aculeata</taxon>
        <taxon>Vespoidea</taxon>
        <taxon>Vespidae</taxon>
        <taxon>Vespinae</taxon>
        <taxon>Vespula</taxon>
    </lineage>
</organism>